<comment type="caution">
    <text evidence="1">The sequence shown here is derived from an EMBL/GenBank/DDBJ whole genome shotgun (WGS) entry which is preliminary data.</text>
</comment>
<dbReference type="EMBL" id="JBHSOD010000039">
    <property type="protein sequence ID" value="MFC5888394.1"/>
    <property type="molecule type" value="Genomic_DNA"/>
</dbReference>
<dbReference type="RefSeq" id="WP_313764431.1">
    <property type="nucleotide sequence ID" value="NZ_BAAAVH010000109.1"/>
</dbReference>
<dbReference type="Proteomes" id="UP001596067">
    <property type="component" value="Unassembled WGS sequence"/>
</dbReference>
<gene>
    <name evidence="1" type="ORF">ACFP0N_25845</name>
</gene>
<accession>A0ABW1F5D3</accession>
<evidence type="ECO:0000313" key="1">
    <source>
        <dbReference type="EMBL" id="MFC5888394.1"/>
    </source>
</evidence>
<keyword evidence="2" id="KW-1185">Reference proteome</keyword>
<proteinExistence type="predicted"/>
<name>A0ABW1F5D3_9ACTN</name>
<evidence type="ECO:0000313" key="2">
    <source>
        <dbReference type="Proteomes" id="UP001596067"/>
    </source>
</evidence>
<protein>
    <submittedName>
        <fullName evidence="1">Uncharacterized protein</fullName>
    </submittedName>
</protein>
<organism evidence="1 2">
    <name type="scientific">Kitasatospora aburaviensis</name>
    <dbReference type="NCBI Taxonomy" id="67265"/>
    <lineage>
        <taxon>Bacteria</taxon>
        <taxon>Bacillati</taxon>
        <taxon>Actinomycetota</taxon>
        <taxon>Actinomycetes</taxon>
        <taxon>Kitasatosporales</taxon>
        <taxon>Streptomycetaceae</taxon>
        <taxon>Kitasatospora</taxon>
    </lineage>
</organism>
<reference evidence="2" key="1">
    <citation type="journal article" date="2019" name="Int. J. Syst. Evol. Microbiol.">
        <title>The Global Catalogue of Microorganisms (GCM) 10K type strain sequencing project: providing services to taxonomists for standard genome sequencing and annotation.</title>
        <authorList>
            <consortium name="The Broad Institute Genomics Platform"/>
            <consortium name="The Broad Institute Genome Sequencing Center for Infectious Disease"/>
            <person name="Wu L."/>
            <person name="Ma J."/>
        </authorList>
    </citation>
    <scope>NUCLEOTIDE SEQUENCE [LARGE SCALE GENOMIC DNA]</scope>
    <source>
        <strain evidence="2">CGMCC 4.1469</strain>
    </source>
</reference>
<sequence length="231" mass="25353">MTTARELYAKGLRDHLAPALRALGLIGWRRTFSLPDRTHWALLGVVEQPGPSPDGSVRYTFGLSLVRKADWTAAALPGLRPDPRTCYGIEVWRARIGEVLPVGEEVWWEVLPGPRWRVALDDSVAAVRHYGLPELLRRIDRDRGGGGETYLSPAELEQVNAVLLGASVARIQRAELADGALVLTGAWTGADTVARTVLHGVAHGFRSAGDDRFDTVRCLDTLGRELWSFPS</sequence>